<dbReference type="EMBL" id="JAABOJ010000073">
    <property type="protein sequence ID" value="KAF3270570.1"/>
    <property type="molecule type" value="Genomic_DNA"/>
</dbReference>
<sequence>MSCEDAKATASFASGYQPTPPTSSWELKIPSEIRVKVWRIYLDAYFNTSGFCKTNFNLNHNQEGYRPLSEYWKISKTTSSDILFCLNLPLKNTPAQSFQSVLGYIRALSQIPNGKFIPYIPGILDIDSLTSYRGPISFFEILKEIKVTGVLGMPAMRRLFEISQSHQLKSFNIHGPAIGHADNTESSCDFCSICILEMLGKHSPGIESIRIRTTGDPYSQYMGYCKADLTIMKSVKLQSLEMTFVPRLFNRGSDLLYILKAPHLREATFYKDGLKFSDTNVSS</sequence>
<protein>
    <submittedName>
        <fullName evidence="1">Uncharacterized protein</fullName>
    </submittedName>
</protein>
<evidence type="ECO:0000313" key="2">
    <source>
        <dbReference type="Proteomes" id="UP000474640"/>
    </source>
</evidence>
<name>A0A7C8R485_ORBOL</name>
<comment type="caution">
    <text evidence="1">The sequence shown here is derived from an EMBL/GenBank/DDBJ whole genome shotgun (WGS) entry which is preliminary data.</text>
</comment>
<evidence type="ECO:0000313" key="1">
    <source>
        <dbReference type="EMBL" id="KAF3270570.1"/>
    </source>
</evidence>
<gene>
    <name evidence="1" type="ORF">TWF970_010773</name>
</gene>
<reference evidence="1 2" key="1">
    <citation type="submission" date="2020-01" db="EMBL/GenBank/DDBJ databases">
        <authorList>
            <person name="Palmer J.M."/>
        </authorList>
    </citation>
    <scope>NUCLEOTIDE SEQUENCE [LARGE SCALE GENOMIC DNA]</scope>
    <source>
        <strain evidence="1 2">TWF970</strain>
    </source>
</reference>
<accession>A0A7C8R485</accession>
<dbReference type="Proteomes" id="UP000474640">
    <property type="component" value="Unassembled WGS sequence"/>
</dbReference>
<dbReference type="AlphaFoldDB" id="A0A7C8R485"/>
<proteinExistence type="predicted"/>
<organism evidence="1 2">
    <name type="scientific">Orbilia oligospora</name>
    <name type="common">Nematode-trapping fungus</name>
    <name type="synonym">Arthrobotrys oligospora</name>
    <dbReference type="NCBI Taxonomy" id="2813651"/>
    <lineage>
        <taxon>Eukaryota</taxon>
        <taxon>Fungi</taxon>
        <taxon>Dikarya</taxon>
        <taxon>Ascomycota</taxon>
        <taxon>Pezizomycotina</taxon>
        <taxon>Orbiliomycetes</taxon>
        <taxon>Orbiliales</taxon>
        <taxon>Orbiliaceae</taxon>
        <taxon>Orbilia</taxon>
    </lineage>
</organism>